<comment type="caution">
    <text evidence="3">The sequence shown here is derived from an EMBL/GenBank/DDBJ whole genome shotgun (WGS) entry which is preliminary data.</text>
</comment>
<dbReference type="PIRSF" id="PIRSF028063">
    <property type="entry name" value="UCP028063"/>
    <property type="match status" value="1"/>
</dbReference>
<dbReference type="InterPro" id="IPR014538">
    <property type="entry name" value="UCP028063_topo_Znf"/>
</dbReference>
<dbReference type="AlphaFoldDB" id="A0A395JLH4"/>
<dbReference type="InterPro" id="IPR024402">
    <property type="entry name" value="DUF2726"/>
</dbReference>
<keyword evidence="3" id="KW-0413">Isomerase</keyword>
<dbReference type="GO" id="GO:0016853">
    <property type="term" value="F:isomerase activity"/>
    <property type="evidence" value="ECO:0007669"/>
    <property type="project" value="UniProtKB-KW"/>
</dbReference>
<dbReference type="Proteomes" id="UP000253083">
    <property type="component" value="Unassembled WGS sequence"/>
</dbReference>
<proteinExistence type="predicted"/>
<dbReference type="InParanoid" id="A0A395JLH4"/>
<dbReference type="EMBL" id="QNRT01000002">
    <property type="protein sequence ID" value="RBP51561.1"/>
    <property type="molecule type" value="Genomic_DNA"/>
</dbReference>
<sequence>MSLGVTGFGWILIILAWLVLIGGAGYWWIRNKASAAEFDVQRKSRMLTAAERNFFDGLMSSLSDEFYIFSKIRILDVIEPEPAVDWFQSKRIEVKLADQTFDYLLCKKKDMSIFGVIELENFEKGSNRKMRAAREKTVSHVCKQANVRLFYFDIRQDYRSMDIRRLVTGKSAREVEKKKPTKNSELTIDGASNSDFGNLRQCPKCHSGLVTKVAVKGRRIGEKFLMCRKYPYCDYQVSMNDAKVVKMQTREKQKVKKPGFSDWAG</sequence>
<dbReference type="RefSeq" id="WP_113954319.1">
    <property type="nucleotide sequence ID" value="NZ_QNRT01000002.1"/>
</dbReference>
<dbReference type="OrthoDB" id="5782056at2"/>
<evidence type="ECO:0000256" key="1">
    <source>
        <dbReference type="SAM" id="Phobius"/>
    </source>
</evidence>
<evidence type="ECO:0000313" key="4">
    <source>
        <dbReference type="Proteomes" id="UP000253083"/>
    </source>
</evidence>
<feature type="domain" description="DUF2726" evidence="2">
    <location>
        <begin position="45"/>
        <end position="165"/>
    </location>
</feature>
<keyword evidence="1" id="KW-0472">Membrane</keyword>
<keyword evidence="1" id="KW-1133">Transmembrane helix</keyword>
<gene>
    <name evidence="3" type="ORF">DFR28_102991</name>
</gene>
<accession>A0A395JLH4</accession>
<dbReference type="Pfam" id="PF10881">
    <property type="entry name" value="DUF2726"/>
    <property type="match status" value="1"/>
</dbReference>
<dbReference type="Gene3D" id="3.30.65.10">
    <property type="entry name" value="Bacterial Topoisomerase I, domain 1"/>
    <property type="match status" value="1"/>
</dbReference>
<reference evidence="3 4" key="1">
    <citation type="submission" date="2018-06" db="EMBL/GenBank/DDBJ databases">
        <title>Genomic Encyclopedia of Type Strains, Phase IV (KMG-IV): sequencing the most valuable type-strain genomes for metagenomic binning, comparative biology and taxonomic classification.</title>
        <authorList>
            <person name="Goeker M."/>
        </authorList>
    </citation>
    <scope>NUCLEOTIDE SEQUENCE [LARGE SCALE GENOMIC DNA]</scope>
    <source>
        <strain evidence="3 4">DSM 24032</strain>
    </source>
</reference>
<evidence type="ECO:0000259" key="2">
    <source>
        <dbReference type="Pfam" id="PF10881"/>
    </source>
</evidence>
<evidence type="ECO:0000313" key="3">
    <source>
        <dbReference type="EMBL" id="RBP51561.1"/>
    </source>
</evidence>
<organism evidence="3 4">
    <name type="scientific">Arenicella xantha</name>
    <dbReference type="NCBI Taxonomy" id="644221"/>
    <lineage>
        <taxon>Bacteria</taxon>
        <taxon>Pseudomonadati</taxon>
        <taxon>Pseudomonadota</taxon>
        <taxon>Gammaproteobacteria</taxon>
        <taxon>Arenicellales</taxon>
        <taxon>Arenicellaceae</taxon>
        <taxon>Arenicella</taxon>
    </lineage>
</organism>
<feature type="transmembrane region" description="Helical" evidence="1">
    <location>
        <begin position="7"/>
        <end position="29"/>
    </location>
</feature>
<name>A0A395JLH4_9GAMM</name>
<keyword evidence="4" id="KW-1185">Reference proteome</keyword>
<keyword evidence="1" id="KW-0812">Transmembrane</keyword>
<protein>
    <submittedName>
        <fullName evidence="3">Topoisomerase-like DNA binding C4 zinc finger protein</fullName>
    </submittedName>
</protein>